<evidence type="ECO:0000256" key="5">
    <source>
        <dbReference type="ARBA" id="ARBA00022692"/>
    </source>
</evidence>
<keyword evidence="5 12" id="KW-0812">Transmembrane</keyword>
<keyword evidence="4" id="KW-0406">Ion transport</keyword>
<feature type="domain" description="Secretin/TonB short N-terminal" evidence="14">
    <location>
        <begin position="75"/>
        <end position="126"/>
    </location>
</feature>
<dbReference type="GO" id="GO:0009279">
    <property type="term" value="C:cell outer membrane"/>
    <property type="evidence" value="ECO:0007669"/>
    <property type="project" value="UniProtKB-SubCell"/>
</dbReference>
<comment type="similarity">
    <text evidence="12 13">Belongs to the TonB-dependent receptor family.</text>
</comment>
<reference evidence="15" key="1">
    <citation type="submission" date="2022-11" db="EMBL/GenBank/DDBJ databases">
        <title>Marilongibacter aestuarii gen. nov., sp. nov., isolated from tidal flat sediment.</title>
        <authorList>
            <person name="Jiayan W."/>
        </authorList>
    </citation>
    <scope>NUCLEOTIDE SEQUENCE</scope>
    <source>
        <strain evidence="15">Z1-6</strain>
    </source>
</reference>
<dbReference type="InterPro" id="IPR023997">
    <property type="entry name" value="TonB-dep_OMP_SusC/RagA_CS"/>
</dbReference>
<dbReference type="Proteomes" id="UP001145087">
    <property type="component" value="Unassembled WGS sequence"/>
</dbReference>
<dbReference type="SUPFAM" id="SSF56935">
    <property type="entry name" value="Porins"/>
    <property type="match status" value="1"/>
</dbReference>
<evidence type="ECO:0000256" key="3">
    <source>
        <dbReference type="ARBA" id="ARBA00022452"/>
    </source>
</evidence>
<dbReference type="InterPro" id="IPR008969">
    <property type="entry name" value="CarboxyPept-like_regulatory"/>
</dbReference>
<dbReference type="GO" id="GO:0015344">
    <property type="term" value="F:siderophore uptake transmembrane transporter activity"/>
    <property type="evidence" value="ECO:0007669"/>
    <property type="project" value="TreeGrafter"/>
</dbReference>
<dbReference type="AlphaFoldDB" id="A0A9X3FFA8"/>
<dbReference type="GO" id="GO:0044718">
    <property type="term" value="P:siderophore transmembrane transport"/>
    <property type="evidence" value="ECO:0007669"/>
    <property type="project" value="TreeGrafter"/>
</dbReference>
<dbReference type="InterPro" id="IPR012910">
    <property type="entry name" value="Plug_dom"/>
</dbReference>
<proteinExistence type="inferred from homology"/>
<dbReference type="Gene3D" id="2.60.40.1120">
    <property type="entry name" value="Carboxypeptidase-like, regulatory domain"/>
    <property type="match status" value="1"/>
</dbReference>
<dbReference type="InterPro" id="IPR011662">
    <property type="entry name" value="Secretin/TonB_short_N"/>
</dbReference>
<dbReference type="PROSITE" id="PS52016">
    <property type="entry name" value="TONB_DEPENDENT_REC_3"/>
    <property type="match status" value="1"/>
</dbReference>
<keyword evidence="9 12" id="KW-0472">Membrane</keyword>
<dbReference type="Pfam" id="PF07715">
    <property type="entry name" value="Plug"/>
    <property type="match status" value="1"/>
</dbReference>
<keyword evidence="10 15" id="KW-0675">Receptor</keyword>
<evidence type="ECO:0000256" key="6">
    <source>
        <dbReference type="ARBA" id="ARBA00022729"/>
    </source>
</evidence>
<protein>
    <submittedName>
        <fullName evidence="15">TonB-dependent receptor</fullName>
    </submittedName>
</protein>
<dbReference type="Gene3D" id="2.40.170.20">
    <property type="entry name" value="TonB-dependent receptor, beta-barrel domain"/>
    <property type="match status" value="1"/>
</dbReference>
<dbReference type="SMART" id="SM00965">
    <property type="entry name" value="STN"/>
    <property type="match status" value="1"/>
</dbReference>
<keyword evidence="7" id="KW-0408">Iron</keyword>
<accession>A0A9X3FFA8</accession>
<evidence type="ECO:0000256" key="8">
    <source>
        <dbReference type="ARBA" id="ARBA00023077"/>
    </source>
</evidence>
<keyword evidence="3 12" id="KW-1134">Transmembrane beta strand</keyword>
<dbReference type="FunFam" id="2.60.40.1120:FF:000003">
    <property type="entry name" value="Outer membrane protein Omp121"/>
    <property type="match status" value="1"/>
</dbReference>
<keyword evidence="6" id="KW-0732">Signal</keyword>
<keyword evidence="2 12" id="KW-0813">Transport</keyword>
<keyword evidence="4" id="KW-0410">Iron transport</keyword>
<evidence type="ECO:0000259" key="14">
    <source>
        <dbReference type="SMART" id="SM00965"/>
    </source>
</evidence>
<dbReference type="NCBIfam" id="TIGR04056">
    <property type="entry name" value="OMP_RagA_SusC"/>
    <property type="match status" value="1"/>
</dbReference>
<dbReference type="SUPFAM" id="SSF49464">
    <property type="entry name" value="Carboxypeptidase regulatory domain-like"/>
    <property type="match status" value="1"/>
</dbReference>
<dbReference type="EMBL" id="JAPOHD010000030">
    <property type="protein sequence ID" value="MCY1722045.1"/>
    <property type="molecule type" value="Genomic_DNA"/>
</dbReference>
<evidence type="ECO:0000256" key="7">
    <source>
        <dbReference type="ARBA" id="ARBA00023004"/>
    </source>
</evidence>
<evidence type="ECO:0000256" key="13">
    <source>
        <dbReference type="RuleBase" id="RU003357"/>
    </source>
</evidence>
<evidence type="ECO:0000256" key="1">
    <source>
        <dbReference type="ARBA" id="ARBA00004571"/>
    </source>
</evidence>
<evidence type="ECO:0000256" key="12">
    <source>
        <dbReference type="PROSITE-ProRule" id="PRU01360"/>
    </source>
</evidence>
<dbReference type="PANTHER" id="PTHR30069">
    <property type="entry name" value="TONB-DEPENDENT OUTER MEMBRANE RECEPTOR"/>
    <property type="match status" value="1"/>
</dbReference>
<evidence type="ECO:0000256" key="2">
    <source>
        <dbReference type="ARBA" id="ARBA00022448"/>
    </source>
</evidence>
<evidence type="ECO:0000313" key="15">
    <source>
        <dbReference type="EMBL" id="MCY1722045.1"/>
    </source>
</evidence>
<dbReference type="InterPro" id="IPR000531">
    <property type="entry name" value="Beta-barrel_TonB"/>
</dbReference>
<dbReference type="RefSeq" id="WP_343334375.1">
    <property type="nucleotide sequence ID" value="NZ_JAPOHD010000030.1"/>
</dbReference>
<keyword evidence="16" id="KW-1185">Reference proteome</keyword>
<dbReference type="Gene3D" id="2.170.130.10">
    <property type="entry name" value="TonB-dependent receptor, plug domain"/>
    <property type="match status" value="1"/>
</dbReference>
<organism evidence="15 16">
    <name type="scientific">Draconibacterium aestuarii</name>
    <dbReference type="NCBI Taxonomy" id="2998507"/>
    <lineage>
        <taxon>Bacteria</taxon>
        <taxon>Pseudomonadati</taxon>
        <taxon>Bacteroidota</taxon>
        <taxon>Bacteroidia</taxon>
        <taxon>Marinilabiliales</taxon>
        <taxon>Prolixibacteraceae</taxon>
        <taxon>Draconibacterium</taxon>
    </lineage>
</organism>
<keyword evidence="11 12" id="KW-0998">Cell outer membrane</keyword>
<dbReference type="PANTHER" id="PTHR30069:SF29">
    <property type="entry name" value="HEMOGLOBIN AND HEMOGLOBIN-HAPTOGLOBIN-BINDING PROTEIN 1-RELATED"/>
    <property type="match status" value="1"/>
</dbReference>
<comment type="caution">
    <text evidence="15">The sequence shown here is derived from an EMBL/GenBank/DDBJ whole genome shotgun (WGS) entry which is preliminary data.</text>
</comment>
<dbReference type="InterPro" id="IPR036942">
    <property type="entry name" value="Beta-barrel_TonB_sf"/>
</dbReference>
<gene>
    <name evidence="15" type="ORF">OU798_16945</name>
</gene>
<evidence type="ECO:0000256" key="10">
    <source>
        <dbReference type="ARBA" id="ARBA00023170"/>
    </source>
</evidence>
<dbReference type="Pfam" id="PF00593">
    <property type="entry name" value="TonB_dep_Rec_b-barrel"/>
    <property type="match status" value="1"/>
</dbReference>
<evidence type="ECO:0000313" key="16">
    <source>
        <dbReference type="Proteomes" id="UP001145087"/>
    </source>
</evidence>
<evidence type="ECO:0000256" key="4">
    <source>
        <dbReference type="ARBA" id="ARBA00022496"/>
    </source>
</evidence>
<dbReference type="InterPro" id="IPR023996">
    <property type="entry name" value="TonB-dep_OMP_SusC/RagA"/>
</dbReference>
<keyword evidence="8 13" id="KW-0798">TonB box</keyword>
<comment type="subcellular location">
    <subcellularLocation>
        <location evidence="1 12">Cell outer membrane</location>
        <topology evidence="1 12">Multi-pass membrane protein</topology>
    </subcellularLocation>
</comment>
<evidence type="ECO:0000256" key="9">
    <source>
        <dbReference type="ARBA" id="ARBA00023136"/>
    </source>
</evidence>
<dbReference type="NCBIfam" id="TIGR04057">
    <property type="entry name" value="SusC_RagA_signa"/>
    <property type="match status" value="1"/>
</dbReference>
<sequence length="1113" mass="123500">MKKIRKSMDLYGLKVRSHTVRKLLRMARLTVFLFLLGITQIFAVESYSQVTKLSLRMSNVKIEEVLERIEDNSEFFFLYNKELVDVTQRVDVEVKDETITRILDDLLVGTGIIYTISDRQIVLAVQNGSRNSVDTNSKQQQKISVSGRVTDETGQELPGVTVVVKGTVQGTVTDTDGNYSLTDVSENVTLIFSYVGMQKQEIAVAGKSTINVTLQADAIGIDEVVAIGYGTMKKSDLTGSVTQVKSDVLTSVTSSNPIEALQGRASGVAIVNNDPSPGATPTIRIRGSGSISAGNEPLIVVDGFPLVNNNLNDISSNDIESMEILKDASSAAIYGSRGANGVILITTKKGMKGQNNLEVNGSFGIGTPARLPEMLGRTDFLNFINDAYTYSNGQPVYSTSNPAPAYDVDWQDEIIKDVSTVQNYSLVFSGGKDKTTYMLSGNIFSQDGMVEASGFEKLTVRANLNHEFRPWLSIGTHMQVGRSQRDVRDNPTGNIFRYGWATVPVKNEDGSWYYATEDPSISSYFEGTWNPVSEASEVTNLLSADRILGDIYAIFTPVKNVTFKTNFGVDIANEKQYEYYTSKSTAGIGSGSTGVGGQTYRRKTSRLTDNILTYSNTWNEKHRLTATAVYSWQEYVYEDLEVSGLGFLNDATGANDMSYASKESQSMSSNKYSNKLISGTTRAAYSYDDKYLVTVTGRYDGSSRFGENNKWGFFPSLGFGWRVDQESFMEDNEIITAMKLRTSYGATGNQEIGNYKSLSSLNTAYYVYDGVPILGFVETIGNPDLKWERNIQYNIGLDVSLWNRLDLNVDYYTRQTTDLLYNVPIPTTSGYSSMLKNIGEVKNVGFEFTAHTRIIDTDFKWDVTANASTNKNEVVELYGDVEKINLGSSSAGVARYLIVGEPVNSVWARESAGIIQTQEQLDAYKEIRSSAQLGEGMYVDQNDDKTINSDDYINIGSTVPDFFYGISTNLSYKNFTLDIYGQGATGLASNTDEYLLFGEYQIQNRNYLPTKYAYDKMWSPDNTSGTFPRAGAQEVYLSDQTNGGWNYFVVKNIKLGYDFSSVIRNSTWVKELKFYVNAQNYLNNANHRGYNPENGNSDFPYAKTMIFGISAKF</sequence>
<dbReference type="Pfam" id="PF13715">
    <property type="entry name" value="CarbopepD_reg_2"/>
    <property type="match status" value="1"/>
</dbReference>
<dbReference type="InterPro" id="IPR039426">
    <property type="entry name" value="TonB-dep_rcpt-like"/>
</dbReference>
<evidence type="ECO:0000256" key="11">
    <source>
        <dbReference type="ARBA" id="ARBA00023237"/>
    </source>
</evidence>
<dbReference type="InterPro" id="IPR037066">
    <property type="entry name" value="Plug_dom_sf"/>
</dbReference>
<dbReference type="Pfam" id="PF07660">
    <property type="entry name" value="STN"/>
    <property type="match status" value="1"/>
</dbReference>
<name>A0A9X3FFA8_9BACT</name>